<name>A0A0F9BQP0_9ZZZZ</name>
<evidence type="ECO:0000313" key="1">
    <source>
        <dbReference type="EMBL" id="KKK86711.1"/>
    </source>
</evidence>
<sequence>MVADVSDVIELIYDYIDGDKQGDDCRACPTCEYNTSTTPTYADQPAHECVRDEEHVPGF</sequence>
<dbReference type="AlphaFoldDB" id="A0A0F9BQP0"/>
<reference evidence="1" key="1">
    <citation type="journal article" date="2015" name="Nature">
        <title>Complex archaea that bridge the gap between prokaryotes and eukaryotes.</title>
        <authorList>
            <person name="Spang A."/>
            <person name="Saw J.H."/>
            <person name="Jorgensen S.L."/>
            <person name="Zaremba-Niedzwiedzka K."/>
            <person name="Martijn J."/>
            <person name="Lind A.E."/>
            <person name="van Eijk R."/>
            <person name="Schleper C."/>
            <person name="Guy L."/>
            <person name="Ettema T.J."/>
        </authorList>
    </citation>
    <scope>NUCLEOTIDE SEQUENCE</scope>
</reference>
<protein>
    <submittedName>
        <fullName evidence="1">Uncharacterized protein</fullName>
    </submittedName>
</protein>
<proteinExistence type="predicted"/>
<accession>A0A0F9BQP0</accession>
<dbReference type="EMBL" id="LAZR01050724">
    <property type="protein sequence ID" value="KKK86711.1"/>
    <property type="molecule type" value="Genomic_DNA"/>
</dbReference>
<organism evidence="1">
    <name type="scientific">marine sediment metagenome</name>
    <dbReference type="NCBI Taxonomy" id="412755"/>
    <lineage>
        <taxon>unclassified sequences</taxon>
        <taxon>metagenomes</taxon>
        <taxon>ecological metagenomes</taxon>
    </lineage>
</organism>
<gene>
    <name evidence="1" type="ORF">LCGC14_2760500</name>
</gene>
<comment type="caution">
    <text evidence="1">The sequence shown here is derived from an EMBL/GenBank/DDBJ whole genome shotgun (WGS) entry which is preliminary data.</text>
</comment>